<feature type="domain" description="RDD" evidence="7">
    <location>
        <begin position="46"/>
        <end position="150"/>
    </location>
</feature>
<dbReference type="PIRSF" id="PIRSF021697">
    <property type="entry name" value="UCP021697"/>
    <property type="match status" value="1"/>
</dbReference>
<keyword evidence="4 6" id="KW-1133">Transmembrane helix</keyword>
<evidence type="ECO:0000256" key="6">
    <source>
        <dbReference type="SAM" id="Phobius"/>
    </source>
</evidence>
<feature type="transmembrane region" description="Helical" evidence="6">
    <location>
        <begin position="123"/>
        <end position="139"/>
    </location>
</feature>
<dbReference type="InterPro" id="IPR016795">
    <property type="entry name" value="UCP021697"/>
</dbReference>
<keyword evidence="9" id="KW-1185">Reference proteome</keyword>
<name>A0A561ULY2_9ACTN</name>
<dbReference type="PANTHER" id="PTHR36115:SF6">
    <property type="entry name" value="PROLINE-RICH ANTIGEN HOMOLOG"/>
    <property type="match status" value="1"/>
</dbReference>
<evidence type="ECO:0000256" key="2">
    <source>
        <dbReference type="ARBA" id="ARBA00022475"/>
    </source>
</evidence>
<reference evidence="8 9" key="1">
    <citation type="submission" date="2019-06" db="EMBL/GenBank/DDBJ databases">
        <title>Sequencing the genomes of 1000 actinobacteria strains.</title>
        <authorList>
            <person name="Klenk H.-P."/>
        </authorList>
    </citation>
    <scope>NUCLEOTIDE SEQUENCE [LARGE SCALE GENOMIC DNA]</scope>
    <source>
        <strain evidence="8 9">DSM 44826</strain>
    </source>
</reference>
<keyword evidence="3 6" id="KW-0812">Transmembrane</keyword>
<organism evidence="8 9">
    <name type="scientific">Kitasatospora viridis</name>
    <dbReference type="NCBI Taxonomy" id="281105"/>
    <lineage>
        <taxon>Bacteria</taxon>
        <taxon>Bacillati</taxon>
        <taxon>Actinomycetota</taxon>
        <taxon>Actinomycetes</taxon>
        <taxon>Kitasatosporales</taxon>
        <taxon>Streptomycetaceae</taxon>
        <taxon>Kitasatospora</taxon>
    </lineage>
</organism>
<proteinExistence type="predicted"/>
<dbReference type="PANTHER" id="PTHR36115">
    <property type="entry name" value="PROLINE-RICH ANTIGEN HOMOLOG-RELATED"/>
    <property type="match status" value="1"/>
</dbReference>
<evidence type="ECO:0000256" key="3">
    <source>
        <dbReference type="ARBA" id="ARBA00022692"/>
    </source>
</evidence>
<dbReference type="AlphaFoldDB" id="A0A561ULY2"/>
<keyword evidence="2" id="KW-1003">Cell membrane</keyword>
<evidence type="ECO:0000259" key="7">
    <source>
        <dbReference type="Pfam" id="PF06271"/>
    </source>
</evidence>
<evidence type="ECO:0000256" key="4">
    <source>
        <dbReference type="ARBA" id="ARBA00022989"/>
    </source>
</evidence>
<evidence type="ECO:0000313" key="8">
    <source>
        <dbReference type="EMBL" id="TWG00365.1"/>
    </source>
</evidence>
<dbReference type="EMBL" id="VIWT01000001">
    <property type="protein sequence ID" value="TWG00365.1"/>
    <property type="molecule type" value="Genomic_DNA"/>
</dbReference>
<feature type="transmembrane region" description="Helical" evidence="6">
    <location>
        <begin position="78"/>
        <end position="102"/>
    </location>
</feature>
<evidence type="ECO:0000256" key="1">
    <source>
        <dbReference type="ARBA" id="ARBA00004651"/>
    </source>
</evidence>
<comment type="subcellular location">
    <subcellularLocation>
        <location evidence="1">Cell membrane</location>
        <topology evidence="1">Multi-pass membrane protein</topology>
    </subcellularLocation>
</comment>
<comment type="caution">
    <text evidence="8">The sequence shown here is derived from an EMBL/GenBank/DDBJ whole genome shotgun (WGS) entry which is preliminary data.</text>
</comment>
<evidence type="ECO:0000256" key="5">
    <source>
        <dbReference type="ARBA" id="ARBA00023136"/>
    </source>
</evidence>
<dbReference type="Proteomes" id="UP000317940">
    <property type="component" value="Unassembled WGS sequence"/>
</dbReference>
<protein>
    <submittedName>
        <fullName evidence="8">RDD family protein</fullName>
    </submittedName>
</protein>
<dbReference type="Pfam" id="PF06271">
    <property type="entry name" value="RDD"/>
    <property type="match status" value="1"/>
</dbReference>
<sequence>MDFVDSREVLGSWLEGPKAAAEHMGADFGYRGERLGRPKEGSGSIAGPGRRIGALFVDGWIANLISYGLLAHGDVAKANLYGIAVFFAVNAVLLATAGTTFGKRLFGLRVIRLDGGRASIPQMLLRTFLLCLVVPAAIWDRDTRGLHDKAVATVEVRI</sequence>
<feature type="transmembrane region" description="Helical" evidence="6">
    <location>
        <begin position="52"/>
        <end position="72"/>
    </location>
</feature>
<gene>
    <name evidence="8" type="ORF">FHX73_114240</name>
</gene>
<dbReference type="InterPro" id="IPR051791">
    <property type="entry name" value="Pra-immunoreactive"/>
</dbReference>
<evidence type="ECO:0000313" key="9">
    <source>
        <dbReference type="Proteomes" id="UP000317940"/>
    </source>
</evidence>
<dbReference type="InterPro" id="IPR010432">
    <property type="entry name" value="RDD"/>
</dbReference>
<keyword evidence="5 6" id="KW-0472">Membrane</keyword>
<dbReference type="GO" id="GO:0005886">
    <property type="term" value="C:plasma membrane"/>
    <property type="evidence" value="ECO:0007669"/>
    <property type="project" value="UniProtKB-SubCell"/>
</dbReference>
<accession>A0A561ULY2</accession>